<accession>A0ABS5E1R2</accession>
<feature type="signal peptide" evidence="1">
    <location>
        <begin position="1"/>
        <end position="20"/>
    </location>
</feature>
<dbReference type="InterPro" id="IPR032710">
    <property type="entry name" value="NTF2-like_dom_sf"/>
</dbReference>
<protein>
    <submittedName>
        <fullName evidence="2">Ester cyclase</fullName>
    </submittedName>
</protein>
<feature type="chain" id="PRO_5046858401" evidence="1">
    <location>
        <begin position="21"/>
        <end position="163"/>
    </location>
</feature>
<evidence type="ECO:0000313" key="3">
    <source>
        <dbReference type="Proteomes" id="UP000672097"/>
    </source>
</evidence>
<keyword evidence="3" id="KW-1185">Reference proteome</keyword>
<name>A0ABS5E1R2_9BURK</name>
<dbReference type="PANTHER" id="PTHR38436:SF1">
    <property type="entry name" value="ESTER CYCLASE"/>
    <property type="match status" value="1"/>
</dbReference>
<keyword evidence="1" id="KW-0732">Signal</keyword>
<dbReference type="InterPro" id="IPR009959">
    <property type="entry name" value="Cyclase_SnoaL-like"/>
</dbReference>
<dbReference type="EMBL" id="JAGQDG010000008">
    <property type="protein sequence ID" value="MBQ0937359.1"/>
    <property type="molecule type" value="Genomic_DNA"/>
</dbReference>
<dbReference type="Gene3D" id="3.10.450.50">
    <property type="match status" value="1"/>
</dbReference>
<dbReference type="PANTHER" id="PTHR38436">
    <property type="entry name" value="POLYKETIDE CYCLASE SNOAL-LIKE DOMAIN"/>
    <property type="match status" value="1"/>
</dbReference>
<organism evidence="2 3">
    <name type="scientific">Ideonella paludis</name>
    <dbReference type="NCBI Taxonomy" id="1233411"/>
    <lineage>
        <taxon>Bacteria</taxon>
        <taxon>Pseudomonadati</taxon>
        <taxon>Pseudomonadota</taxon>
        <taxon>Betaproteobacteria</taxon>
        <taxon>Burkholderiales</taxon>
        <taxon>Sphaerotilaceae</taxon>
        <taxon>Ideonella</taxon>
    </lineage>
</organism>
<proteinExistence type="predicted"/>
<evidence type="ECO:0000313" key="2">
    <source>
        <dbReference type="EMBL" id="MBQ0937359.1"/>
    </source>
</evidence>
<dbReference type="RefSeq" id="WP_210810886.1">
    <property type="nucleotide sequence ID" value="NZ_JAGQDG010000008.1"/>
</dbReference>
<comment type="caution">
    <text evidence="2">The sequence shown here is derived from an EMBL/GenBank/DDBJ whole genome shotgun (WGS) entry which is preliminary data.</text>
</comment>
<sequence>MSFRRMLAVVVLGATAPVWAQSSAPTAAQRALIDLHYSAYGVAGDAAKVFAQTTTPDFQSCGANGSDCQGREPLAGQLGGIKKGLPDMKWEVLEVIAAGDRIVVRGQGSGTPAGPFFGVPHTGRSFKVMSIDIHTLRDGKIAYTHHLEDWAGAIRQLTGQSGH</sequence>
<evidence type="ECO:0000256" key="1">
    <source>
        <dbReference type="SAM" id="SignalP"/>
    </source>
</evidence>
<reference evidence="2 3" key="1">
    <citation type="submission" date="2021-04" db="EMBL/GenBank/DDBJ databases">
        <title>The genome sequence of type strain Ideonella paludis KCTC 32238.</title>
        <authorList>
            <person name="Liu Y."/>
        </authorList>
    </citation>
    <scope>NUCLEOTIDE SEQUENCE [LARGE SCALE GENOMIC DNA]</scope>
    <source>
        <strain evidence="2 3">KCTC 32238</strain>
    </source>
</reference>
<dbReference type="SUPFAM" id="SSF54427">
    <property type="entry name" value="NTF2-like"/>
    <property type="match status" value="1"/>
</dbReference>
<dbReference type="Pfam" id="PF07366">
    <property type="entry name" value="SnoaL"/>
    <property type="match status" value="1"/>
</dbReference>
<dbReference type="Proteomes" id="UP000672097">
    <property type="component" value="Unassembled WGS sequence"/>
</dbReference>
<gene>
    <name evidence="2" type="ORF">KAK11_18690</name>
</gene>